<dbReference type="Proteomes" id="UP000663861">
    <property type="component" value="Unassembled WGS sequence"/>
</dbReference>
<dbReference type="SUPFAM" id="SSF69012">
    <property type="entry name" value="alpha-ketoacid dehydrogenase kinase, N-terminal domain"/>
    <property type="match status" value="1"/>
</dbReference>
<dbReference type="Gene3D" id="1.20.140.20">
    <property type="entry name" value="Alpha-ketoacid/pyruvate dehydrogenase kinase, N-terminal domain"/>
    <property type="match status" value="1"/>
</dbReference>
<dbReference type="GO" id="GO:0005524">
    <property type="term" value="F:ATP binding"/>
    <property type="evidence" value="ECO:0007669"/>
    <property type="project" value="UniProtKB-UniRule"/>
</dbReference>
<comment type="caution">
    <text evidence="10">The sequence shown here is derived from an EMBL/GenBank/DDBJ whole genome shotgun (WGS) entry which is preliminary data.</text>
</comment>
<evidence type="ECO:0000259" key="9">
    <source>
        <dbReference type="SMART" id="SM00387"/>
    </source>
</evidence>
<dbReference type="PANTHER" id="PTHR11947">
    <property type="entry name" value="PYRUVATE DEHYDROGENASE KINASE"/>
    <property type="match status" value="1"/>
</dbReference>
<dbReference type="PANTHER" id="PTHR11947:SF20">
    <property type="entry name" value="[3-METHYL-2-OXOBUTANOATE DEHYDROGENASE [LIPOAMIDE]] KINASE, MITOCHONDRIAL"/>
    <property type="match status" value="1"/>
</dbReference>
<dbReference type="InterPro" id="IPR036784">
    <property type="entry name" value="AK/P_DHK_N_sf"/>
</dbReference>
<evidence type="ECO:0000256" key="6">
    <source>
        <dbReference type="ARBA" id="ARBA00022840"/>
    </source>
</evidence>
<evidence type="ECO:0000256" key="5">
    <source>
        <dbReference type="ARBA" id="ARBA00022777"/>
    </source>
</evidence>
<evidence type="ECO:0000256" key="7">
    <source>
        <dbReference type="ARBA" id="ARBA00023128"/>
    </source>
</evidence>
<proteinExistence type="inferred from homology"/>
<dbReference type="EMBL" id="CAJMWY010003199">
    <property type="protein sequence ID" value="CAE6500274.1"/>
    <property type="molecule type" value="Genomic_DNA"/>
</dbReference>
<dbReference type="Pfam" id="PF10436">
    <property type="entry name" value="BCDHK_Adom3"/>
    <property type="match status" value="1"/>
</dbReference>
<dbReference type="InterPro" id="IPR018955">
    <property type="entry name" value="BCDHK/PDK_N"/>
</dbReference>
<keyword evidence="7 8" id="KW-0496">Mitochondrion</keyword>
<evidence type="ECO:0000313" key="11">
    <source>
        <dbReference type="Proteomes" id="UP000663861"/>
    </source>
</evidence>
<keyword evidence="6 8" id="KW-0067">ATP-binding</keyword>
<dbReference type="GO" id="GO:0004740">
    <property type="term" value="F:pyruvate dehydrogenase (acetyl-transferring) kinase activity"/>
    <property type="evidence" value="ECO:0007669"/>
    <property type="project" value="TreeGrafter"/>
</dbReference>
<protein>
    <recommendedName>
        <fullName evidence="8">Protein-serine/threonine kinase</fullName>
        <ecNumber evidence="8">2.7.11.-</ecNumber>
    </recommendedName>
</protein>
<dbReference type="InterPro" id="IPR003594">
    <property type="entry name" value="HATPase_dom"/>
</dbReference>
<keyword evidence="5 8" id="KW-0418">Kinase</keyword>
<evidence type="ECO:0000256" key="8">
    <source>
        <dbReference type="RuleBase" id="RU366032"/>
    </source>
</evidence>
<keyword evidence="2" id="KW-0597">Phosphoprotein</keyword>
<dbReference type="OrthoDB" id="2586076at2759"/>
<dbReference type="EC" id="2.7.11.-" evidence="8"/>
<reference evidence="10" key="1">
    <citation type="submission" date="2021-01" db="EMBL/GenBank/DDBJ databases">
        <authorList>
            <person name="Kaushik A."/>
        </authorList>
    </citation>
    <scope>NUCLEOTIDE SEQUENCE</scope>
    <source>
        <strain evidence="10">AG4-RS23</strain>
    </source>
</reference>
<dbReference type="GO" id="GO:0005759">
    <property type="term" value="C:mitochondrial matrix"/>
    <property type="evidence" value="ECO:0007669"/>
    <property type="project" value="UniProtKB-SubCell"/>
</dbReference>
<organism evidence="10 11">
    <name type="scientific">Rhizoctonia solani</name>
    <dbReference type="NCBI Taxonomy" id="456999"/>
    <lineage>
        <taxon>Eukaryota</taxon>
        <taxon>Fungi</taxon>
        <taxon>Dikarya</taxon>
        <taxon>Basidiomycota</taxon>
        <taxon>Agaricomycotina</taxon>
        <taxon>Agaricomycetes</taxon>
        <taxon>Cantharellales</taxon>
        <taxon>Ceratobasidiaceae</taxon>
        <taxon>Rhizoctonia</taxon>
    </lineage>
</organism>
<evidence type="ECO:0000256" key="4">
    <source>
        <dbReference type="ARBA" id="ARBA00022741"/>
    </source>
</evidence>
<dbReference type="SUPFAM" id="SSF55874">
    <property type="entry name" value="ATPase domain of HSP90 chaperone/DNA topoisomerase II/histidine kinase"/>
    <property type="match status" value="2"/>
</dbReference>
<dbReference type="SMART" id="SM00387">
    <property type="entry name" value="HATPase_c"/>
    <property type="match status" value="1"/>
</dbReference>
<keyword evidence="4 8" id="KW-0547">Nucleotide-binding</keyword>
<dbReference type="InterPro" id="IPR036890">
    <property type="entry name" value="HATPase_C_sf"/>
</dbReference>
<dbReference type="GO" id="GO:0010906">
    <property type="term" value="P:regulation of glucose metabolic process"/>
    <property type="evidence" value="ECO:0007669"/>
    <property type="project" value="TreeGrafter"/>
</dbReference>
<sequence>MLARRLLEPRIYSKYAKNYASYNRVPEPNSERMSALLSEYEKLPPRPTPLKTLRGFANPPTPESVLQSASYVLTELPRRLVQRVRALDDLPFIVGMNPFIMRTHKLYHSSFERLATFPEVKTLEDNDEFSRELESLVEMHSNDIPTIAKGFQECSKYLNHDRISSFLDLSIRGRIAVRLIAEQHIALSRAVREQSGKRLDKKQSVGEVGVASANCVPADMVRMCAAFVSELCEATLGATPPLVIDGIVDTKFAYVPVHIEYILTEILKNSYRATVEHHQKLGKRSLHNLPPVTVTIAPPTSSSKNSYRATVEHHQKLGKRSLHNLPPVTVTIAPPTSSSNTIIDNEDPASTSGHTKKIGSHPSYLSIRVRDEGGGVPPTNLSRIFSYAFTTAGRLAQIGEDEGGPYAAQHIGGAAALGGGSGAGAGNVFGEIAGRGLQTGMGTIAGLGYGLPMAQLYAKYFGGSLQLISLYGHGADVFIKLRCLDEDADVVI</sequence>
<keyword evidence="3 8" id="KW-0808">Transferase</keyword>
<name>A0A8H3HBB9_9AGAM</name>
<comment type="similarity">
    <text evidence="1 8">Belongs to the PDK/BCKDK protein kinase family.</text>
</comment>
<evidence type="ECO:0000256" key="3">
    <source>
        <dbReference type="ARBA" id="ARBA00022679"/>
    </source>
</evidence>
<gene>
    <name evidence="10" type="ORF">RDB_LOCUS121544</name>
</gene>
<dbReference type="Gene3D" id="3.30.565.10">
    <property type="entry name" value="Histidine kinase-like ATPase, C-terminal domain"/>
    <property type="match status" value="2"/>
</dbReference>
<dbReference type="AlphaFoldDB" id="A0A8H3HBB9"/>
<evidence type="ECO:0000313" key="10">
    <source>
        <dbReference type="EMBL" id="CAE6500274.1"/>
    </source>
</evidence>
<evidence type="ECO:0000256" key="2">
    <source>
        <dbReference type="ARBA" id="ARBA00022553"/>
    </source>
</evidence>
<evidence type="ECO:0000256" key="1">
    <source>
        <dbReference type="ARBA" id="ARBA00006155"/>
    </source>
</evidence>
<comment type="subcellular location">
    <subcellularLocation>
        <location evidence="8">Mitochondrion matrix</location>
    </subcellularLocation>
</comment>
<accession>A0A8H3HBB9</accession>
<feature type="domain" description="Histidine kinase/HSP90-like ATPase" evidence="9">
    <location>
        <begin position="254"/>
        <end position="485"/>
    </location>
</feature>
<dbReference type="InterPro" id="IPR039028">
    <property type="entry name" value="BCKD/PDK"/>
</dbReference>